<dbReference type="EMBL" id="ADLT01000017">
    <property type="protein sequence ID" value="EHO63306.1"/>
    <property type="molecule type" value="Genomic_DNA"/>
</dbReference>
<keyword evidence="4" id="KW-1185">Reference proteome</keyword>
<gene>
    <name evidence="3" type="ORF">HMPREF9453_00731</name>
</gene>
<dbReference type="AlphaFoldDB" id="H1CZD8"/>
<reference evidence="3 4" key="1">
    <citation type="submission" date="2011-11" db="EMBL/GenBank/DDBJ databases">
        <title>The Genome Sequence of Dialister succinatiphilus YIT 11850.</title>
        <authorList>
            <consortium name="The Broad Institute Genome Sequencing Platform"/>
            <person name="Earl A."/>
            <person name="Ward D."/>
            <person name="Feldgarden M."/>
            <person name="Gevers D."/>
            <person name="Morotomi M."/>
            <person name="Young S.K."/>
            <person name="Zeng Q."/>
            <person name="Gargeya S."/>
            <person name="Fitzgerald M."/>
            <person name="Haas B."/>
            <person name="Abouelleil A."/>
            <person name="Alvarado L."/>
            <person name="Arachchi H.M."/>
            <person name="Berlin A."/>
            <person name="Brown A."/>
            <person name="Chapman S.B."/>
            <person name="Dunbar C."/>
            <person name="Gearin G."/>
            <person name="Goldberg J."/>
            <person name="Griggs A."/>
            <person name="Gujja S."/>
            <person name="Heiman D."/>
            <person name="Howarth C."/>
            <person name="Lui A."/>
            <person name="MacDonald P.J.P."/>
            <person name="Montmayeur A."/>
            <person name="Murphy C."/>
            <person name="Neiman D."/>
            <person name="Pearson M."/>
            <person name="Priest M."/>
            <person name="Roberts A."/>
            <person name="Saif S."/>
            <person name="Shea T."/>
            <person name="Sisk P."/>
            <person name="Stolte C."/>
            <person name="Sykes S."/>
            <person name="Wortman J."/>
            <person name="Nusbaum C."/>
            <person name="Birren B."/>
        </authorList>
    </citation>
    <scope>NUCLEOTIDE SEQUENCE [LARGE SCALE GENOMIC DNA]</scope>
    <source>
        <strain evidence="3 4">YIT 11850</strain>
    </source>
</reference>
<feature type="domain" description="CN hydrolase" evidence="2">
    <location>
        <begin position="1"/>
        <end position="236"/>
    </location>
</feature>
<name>H1CZD8_9FIRM</name>
<evidence type="ECO:0000259" key="2">
    <source>
        <dbReference type="PROSITE" id="PS50263"/>
    </source>
</evidence>
<evidence type="ECO:0000313" key="4">
    <source>
        <dbReference type="Proteomes" id="UP000003277"/>
    </source>
</evidence>
<dbReference type="SUPFAM" id="SSF56317">
    <property type="entry name" value="Carbon-nitrogen hydrolase"/>
    <property type="match status" value="1"/>
</dbReference>
<dbReference type="STRING" id="742743.HMPREF9453_00731"/>
<comment type="caution">
    <text evidence="3">The sequence shown here is derived from an EMBL/GenBank/DDBJ whole genome shotgun (WGS) entry which is preliminary data.</text>
</comment>
<evidence type="ECO:0000313" key="3">
    <source>
        <dbReference type="EMBL" id="EHO63306.1"/>
    </source>
</evidence>
<comment type="similarity">
    <text evidence="1">Belongs to the carbon-nitrogen hydrolase superfamily. NIT1/NIT2 family.</text>
</comment>
<dbReference type="InterPro" id="IPR003010">
    <property type="entry name" value="C-N_Hydrolase"/>
</dbReference>
<proteinExistence type="inferred from homology"/>
<sequence>MRIAMLQMDVAEGDKERNIRHGFDLLEEAASSADVLVMPELWTIGYNFHDFKNRVTRVNDGLLDRLSSFAAYHHVTLEAGTLPIEKEGIVKNTGLLFGPDGRIQAHYSKRHLFYGYLEAQLMAPGTHLMDTAIGGVRTGMAVCYEFYFPKMWRKMAKAGTTLVLAPASWPKVHLSQWDVLTRARAIENGMCICAVNMVGTYHGVQLGGHSRFIDPVGNLEVEGDLEEHIYYANYDEVKYKNLGKQLAVIRLEKEIGQ</sequence>
<dbReference type="eggNOG" id="COG0388">
    <property type="taxonomic scope" value="Bacteria"/>
</dbReference>
<dbReference type="Pfam" id="PF00795">
    <property type="entry name" value="CN_hydrolase"/>
    <property type="match status" value="1"/>
</dbReference>
<dbReference type="RefSeq" id="WP_008859235.1">
    <property type="nucleotide sequence ID" value="NZ_JH591187.1"/>
</dbReference>
<dbReference type="InterPro" id="IPR036526">
    <property type="entry name" value="C-N_Hydrolase_sf"/>
</dbReference>
<organism evidence="3 4">
    <name type="scientific">Dialister succinatiphilus YIT 11850</name>
    <dbReference type="NCBI Taxonomy" id="742743"/>
    <lineage>
        <taxon>Bacteria</taxon>
        <taxon>Bacillati</taxon>
        <taxon>Bacillota</taxon>
        <taxon>Negativicutes</taxon>
        <taxon>Veillonellales</taxon>
        <taxon>Veillonellaceae</taxon>
        <taxon>Dialister</taxon>
    </lineage>
</organism>
<dbReference type="PANTHER" id="PTHR23088:SF27">
    <property type="entry name" value="DEAMINATED GLUTATHIONE AMIDASE"/>
    <property type="match status" value="1"/>
</dbReference>
<accession>H1CZD8</accession>
<dbReference type="HOGENOM" id="CLU_030130_3_1_9"/>
<dbReference type="Gene3D" id="3.60.110.10">
    <property type="entry name" value="Carbon-nitrogen hydrolase"/>
    <property type="match status" value="1"/>
</dbReference>
<protein>
    <recommendedName>
        <fullName evidence="2">CN hydrolase domain-containing protein</fullName>
    </recommendedName>
</protein>
<dbReference type="OrthoDB" id="9811121at2"/>
<evidence type="ECO:0000256" key="1">
    <source>
        <dbReference type="ARBA" id="ARBA00010613"/>
    </source>
</evidence>
<dbReference type="Proteomes" id="UP000003277">
    <property type="component" value="Unassembled WGS sequence"/>
</dbReference>
<dbReference type="PATRIC" id="fig|742743.3.peg.740"/>
<dbReference type="PROSITE" id="PS50263">
    <property type="entry name" value="CN_HYDROLASE"/>
    <property type="match status" value="1"/>
</dbReference>
<dbReference type="PANTHER" id="PTHR23088">
    <property type="entry name" value="NITRILASE-RELATED"/>
    <property type="match status" value="1"/>
</dbReference>